<organism evidence="3 4">
    <name type="scientific">Ignatzschineria cameli</name>
    <dbReference type="NCBI Taxonomy" id="2182793"/>
    <lineage>
        <taxon>Bacteria</taxon>
        <taxon>Pseudomonadati</taxon>
        <taxon>Pseudomonadota</taxon>
        <taxon>Gammaproteobacteria</taxon>
        <taxon>Cardiobacteriales</taxon>
        <taxon>Ignatzschineriaceae</taxon>
        <taxon>Ignatzschineria</taxon>
    </lineage>
</organism>
<dbReference type="Proteomes" id="UP000245059">
    <property type="component" value="Unassembled WGS sequence"/>
</dbReference>
<feature type="domain" description="GmrSD restriction endonucleases N-terminal" evidence="1">
    <location>
        <begin position="16"/>
        <end position="220"/>
    </location>
</feature>
<dbReference type="Pfam" id="PF07510">
    <property type="entry name" value="GmrSD_C"/>
    <property type="match status" value="1"/>
</dbReference>
<sequence length="757" mass="88739">MMNSNHKNDSVRELSIGELFKEPNTAYMIPMYQRNYAWREAEIEQLIEDIESYVNGDQKKYYIGTLVVYQHDDGIFEVIDGQQRLTTLTLILLAFINLYEKSLKIKVLDIKSWRKSVKLTFECRPKSIATLEMIQKGDLTALDAEHYNQGIITGYHIIKKTFQRKLQDEGAIEAFLQYLLNSVHIARIQVPQGTDLNHYFEVMNNRGEQLEKHEIIKANLLSKLSEEDRPILSQVWNGVANMERYLQYAFEPEPRSAIFGNEWQSLQVTDYDTLKKCLTSDASEAQKIKESEVPKAPTIETLIANITTKDHREKSSKKEEDTPERFQVVLSFSSFLLHVLRVFVQTKLYPKQFDRVASAEGDLHDVALDDKQLIQQFNQYLLQKDLFPGETADSKALENEIVSERIKQFTFLLLQCKYLFDHYVIKRDTSQEDLWGIRALKQYEKSASSSYVNTFTGGETETTDVKRMILLQTAFHYSIPSPHYKHWLSGLLYFLVNEQSDREMFQEIKAQAYLDYMERLARRYTFWRYLAKDEDRTAKGGYGNMLFNNENVATSMTEKDIPLDKLSYFGIENHFLFYYLDYLIWQEAQGENNQPEDRQEKDRQEKYTQQEKELIKNYTMVAGGSIEHFYPQKPKNEEYLDQQSTDEECKKREAENKDEEPAIRIVDSFGNLFLISRNQNSKIGNDLPGAKIDHYHKRDIDNQKIVSLKLYRMIKLINSEQKDPNNREQYTELMDKHEDAMIELFVSASKKEESAAK</sequence>
<dbReference type="PANTHER" id="PTHR35149:SF1">
    <property type="entry name" value="DUF5655 DOMAIN-CONTAINING PROTEIN"/>
    <property type="match status" value="1"/>
</dbReference>
<dbReference type="PANTHER" id="PTHR35149">
    <property type="entry name" value="SLL5132 PROTEIN"/>
    <property type="match status" value="1"/>
</dbReference>
<protein>
    <recommendedName>
        <fullName evidence="5">DUF262 domain-containing protein</fullName>
    </recommendedName>
</protein>
<comment type="caution">
    <text evidence="3">The sequence shown here is derived from an EMBL/GenBank/DDBJ whole genome shotgun (WGS) entry which is preliminary data.</text>
</comment>
<dbReference type="EMBL" id="QEWW01000001">
    <property type="protein sequence ID" value="PWD87926.1"/>
    <property type="molecule type" value="Genomic_DNA"/>
</dbReference>
<dbReference type="InterPro" id="IPR004919">
    <property type="entry name" value="GmrSD_N"/>
</dbReference>
<feature type="domain" description="GmrSD restriction endonucleases C-terminal" evidence="2">
    <location>
        <begin position="579"/>
        <end position="706"/>
    </location>
</feature>
<evidence type="ECO:0000313" key="4">
    <source>
        <dbReference type="Proteomes" id="UP000245059"/>
    </source>
</evidence>
<evidence type="ECO:0000313" key="3">
    <source>
        <dbReference type="EMBL" id="PWD87926.1"/>
    </source>
</evidence>
<dbReference type="InterPro" id="IPR011089">
    <property type="entry name" value="GmrSD_C"/>
</dbReference>
<proteinExistence type="predicted"/>
<reference evidence="4" key="1">
    <citation type="submission" date="2018-05" db="EMBL/GenBank/DDBJ databases">
        <title>Ignatzschineria dubaiensis sp. nov., isolated from necrotic foot tissues of dromedaries (Camelus dromedarius) and associated maggots in Dubai, United Arab Emirates.</title>
        <authorList>
            <person name="Tsang C.C."/>
            <person name="Tang J.Y.M."/>
            <person name="Fong J.Y.H."/>
            <person name="Kinne J."/>
            <person name="Lee H.H."/>
            <person name="Joseph M."/>
            <person name="Jose S."/>
            <person name="Schuster R.K."/>
            <person name="Tang Y."/>
            <person name="Sivakumar S."/>
            <person name="Chen J.H.K."/>
            <person name="Teng J.L.L."/>
            <person name="Lau S.K.P."/>
            <person name="Wernery U."/>
            <person name="Woo P.C.Y."/>
        </authorList>
    </citation>
    <scope>NUCLEOTIDE SEQUENCE [LARGE SCALE GENOMIC DNA]</scope>
    <source>
        <strain evidence="4">UAE-HKU57</strain>
    </source>
</reference>
<name>A0A2U2ATC3_9GAMM</name>
<evidence type="ECO:0000259" key="1">
    <source>
        <dbReference type="Pfam" id="PF03235"/>
    </source>
</evidence>
<dbReference type="AlphaFoldDB" id="A0A2U2ATC3"/>
<dbReference type="Pfam" id="PF03235">
    <property type="entry name" value="GmrSD_N"/>
    <property type="match status" value="1"/>
</dbReference>
<gene>
    <name evidence="3" type="ORF">DC077_01200</name>
</gene>
<evidence type="ECO:0008006" key="5">
    <source>
        <dbReference type="Google" id="ProtNLM"/>
    </source>
</evidence>
<evidence type="ECO:0000259" key="2">
    <source>
        <dbReference type="Pfam" id="PF07510"/>
    </source>
</evidence>
<accession>A0A2U2ATC3</accession>